<gene>
    <name evidence="1" type="ORF">DEO72_LG3g1607</name>
</gene>
<keyword evidence="2" id="KW-1185">Reference proteome</keyword>
<organism evidence="1 2">
    <name type="scientific">Vigna unguiculata</name>
    <name type="common">Cowpea</name>
    <dbReference type="NCBI Taxonomy" id="3917"/>
    <lineage>
        <taxon>Eukaryota</taxon>
        <taxon>Viridiplantae</taxon>
        <taxon>Streptophyta</taxon>
        <taxon>Embryophyta</taxon>
        <taxon>Tracheophyta</taxon>
        <taxon>Spermatophyta</taxon>
        <taxon>Magnoliopsida</taxon>
        <taxon>eudicotyledons</taxon>
        <taxon>Gunneridae</taxon>
        <taxon>Pentapetalae</taxon>
        <taxon>rosids</taxon>
        <taxon>fabids</taxon>
        <taxon>Fabales</taxon>
        <taxon>Fabaceae</taxon>
        <taxon>Papilionoideae</taxon>
        <taxon>50 kb inversion clade</taxon>
        <taxon>NPAAA clade</taxon>
        <taxon>indigoferoid/millettioid clade</taxon>
        <taxon>Phaseoleae</taxon>
        <taxon>Vigna</taxon>
    </lineage>
</organism>
<dbReference type="EMBL" id="CP039347">
    <property type="protein sequence ID" value="QCD87076.1"/>
    <property type="molecule type" value="Genomic_DNA"/>
</dbReference>
<dbReference type="Proteomes" id="UP000501690">
    <property type="component" value="Linkage Group LG3"/>
</dbReference>
<proteinExistence type="predicted"/>
<dbReference type="AlphaFoldDB" id="A0A4D6LF78"/>
<name>A0A4D6LF78_VIGUN</name>
<reference evidence="1 2" key="1">
    <citation type="submission" date="2019-04" db="EMBL/GenBank/DDBJ databases">
        <title>An improved genome assembly and genetic linkage map for asparagus bean, Vigna unguiculata ssp. sesquipedialis.</title>
        <authorList>
            <person name="Xia Q."/>
            <person name="Zhang R."/>
            <person name="Dong Y."/>
        </authorList>
    </citation>
    <scope>NUCLEOTIDE SEQUENCE [LARGE SCALE GENOMIC DNA]</scope>
    <source>
        <tissue evidence="1">Leaf</tissue>
    </source>
</reference>
<evidence type="ECO:0000313" key="2">
    <source>
        <dbReference type="Proteomes" id="UP000501690"/>
    </source>
</evidence>
<evidence type="ECO:0000313" key="1">
    <source>
        <dbReference type="EMBL" id="QCD87076.1"/>
    </source>
</evidence>
<accession>A0A4D6LF78</accession>
<sequence length="202" mass="21892">MLAPFPLPAGLARASPSLSLGSGCGRSFHVQTGRKERVWLAEMFPPLIPIEMCQDALTKVCHPPLLIILLVGIVIQRKNGPYATFLVVIVLRGMVTTLLVRRSFQPMPSGVRVGRSPSETPFMLKQDQVVMTLPTCALAEIYPTIPGWDVDVMLPTCALAEMYPANLGRDVAGLLAFWGDEASFPIDTNMGGSSGLMKLPFP</sequence>
<protein>
    <submittedName>
        <fullName evidence="1">Uncharacterized protein</fullName>
    </submittedName>
</protein>